<organism evidence="1">
    <name type="scientific">marine sediment metagenome</name>
    <dbReference type="NCBI Taxonomy" id="412755"/>
    <lineage>
        <taxon>unclassified sequences</taxon>
        <taxon>metagenomes</taxon>
        <taxon>ecological metagenomes</taxon>
    </lineage>
</organism>
<dbReference type="Gene3D" id="3.40.50.150">
    <property type="entry name" value="Vaccinia Virus protein VP39"/>
    <property type="match status" value="1"/>
</dbReference>
<dbReference type="AlphaFoldDB" id="A0A0F9EUD6"/>
<name>A0A0F9EUD6_9ZZZZ</name>
<dbReference type="EMBL" id="LAZR01023693">
    <property type="protein sequence ID" value="KKL77639.1"/>
    <property type="molecule type" value="Genomic_DNA"/>
</dbReference>
<accession>A0A0F9EUD6</accession>
<protein>
    <submittedName>
        <fullName evidence="1">Uncharacterized protein</fullName>
    </submittedName>
</protein>
<evidence type="ECO:0000313" key="1">
    <source>
        <dbReference type="EMBL" id="KKL77639.1"/>
    </source>
</evidence>
<reference evidence="1" key="1">
    <citation type="journal article" date="2015" name="Nature">
        <title>Complex archaea that bridge the gap between prokaryotes and eukaryotes.</title>
        <authorList>
            <person name="Spang A."/>
            <person name="Saw J.H."/>
            <person name="Jorgensen S.L."/>
            <person name="Zaremba-Niedzwiedzka K."/>
            <person name="Martijn J."/>
            <person name="Lind A.E."/>
            <person name="van Eijk R."/>
            <person name="Schleper C."/>
            <person name="Guy L."/>
            <person name="Ettema T.J."/>
        </authorList>
    </citation>
    <scope>NUCLEOTIDE SEQUENCE</scope>
</reference>
<proteinExistence type="predicted"/>
<gene>
    <name evidence="1" type="ORF">LCGC14_2032880</name>
</gene>
<dbReference type="InterPro" id="IPR029063">
    <property type="entry name" value="SAM-dependent_MTases_sf"/>
</dbReference>
<sequence length="77" mass="8923">MRTRKRPFRSDGYGVLDWTDEDHVKLLSRLQDVAGAVLLSGYWSPLYDKALRGWETVGHHGGKERLWIKRPAQKGLF</sequence>
<comment type="caution">
    <text evidence="1">The sequence shown here is derived from an EMBL/GenBank/DDBJ whole genome shotgun (WGS) entry which is preliminary data.</text>
</comment>